<reference evidence="1 2" key="1">
    <citation type="journal article" date="2013" name="PLoS ONE">
        <title>Genomic and secretomic analyses reveal unique features of the lignocellulolytic enzyme system of Penicillium decumbens.</title>
        <authorList>
            <person name="Liu G."/>
            <person name="Zhang L."/>
            <person name="Wei X."/>
            <person name="Zou G."/>
            <person name="Qin Y."/>
            <person name="Ma L."/>
            <person name="Li J."/>
            <person name="Zheng H."/>
            <person name="Wang S."/>
            <person name="Wang C."/>
            <person name="Xun L."/>
            <person name="Zhao G.-P."/>
            <person name="Zhou Z."/>
            <person name="Qu Y."/>
        </authorList>
    </citation>
    <scope>NUCLEOTIDE SEQUENCE [LARGE SCALE GENOMIC DNA]</scope>
    <source>
        <strain evidence="2">114-2 / CGMCC 5302</strain>
    </source>
</reference>
<dbReference type="AlphaFoldDB" id="S7ZFV1"/>
<dbReference type="Proteomes" id="UP000019376">
    <property type="component" value="Unassembled WGS sequence"/>
</dbReference>
<dbReference type="InterPro" id="IPR053137">
    <property type="entry name" value="NLR-like"/>
</dbReference>
<protein>
    <recommendedName>
        <fullName evidence="3">Nucleoside phosphorylase domain-containing protein</fullName>
    </recommendedName>
</protein>
<dbReference type="GO" id="GO:0003824">
    <property type="term" value="F:catalytic activity"/>
    <property type="evidence" value="ECO:0007669"/>
    <property type="project" value="InterPro"/>
</dbReference>
<evidence type="ECO:0000313" key="1">
    <source>
        <dbReference type="EMBL" id="EPS29154.1"/>
    </source>
</evidence>
<gene>
    <name evidence="1" type="ORF">PDE_04103</name>
</gene>
<evidence type="ECO:0000313" key="2">
    <source>
        <dbReference type="Proteomes" id="UP000019376"/>
    </source>
</evidence>
<organism evidence="1 2">
    <name type="scientific">Penicillium oxalicum (strain 114-2 / CGMCC 5302)</name>
    <name type="common">Penicillium decumbens</name>
    <dbReference type="NCBI Taxonomy" id="933388"/>
    <lineage>
        <taxon>Eukaryota</taxon>
        <taxon>Fungi</taxon>
        <taxon>Dikarya</taxon>
        <taxon>Ascomycota</taxon>
        <taxon>Pezizomycotina</taxon>
        <taxon>Eurotiomycetes</taxon>
        <taxon>Eurotiomycetidae</taxon>
        <taxon>Eurotiales</taxon>
        <taxon>Aspergillaceae</taxon>
        <taxon>Penicillium</taxon>
    </lineage>
</organism>
<dbReference type="InterPro" id="IPR035994">
    <property type="entry name" value="Nucleoside_phosphorylase_sf"/>
</dbReference>
<evidence type="ECO:0008006" key="3">
    <source>
        <dbReference type="Google" id="ProtNLM"/>
    </source>
</evidence>
<name>S7ZFV1_PENO1</name>
<dbReference type="STRING" id="933388.S7ZFV1"/>
<dbReference type="PANTHER" id="PTHR46082">
    <property type="entry name" value="ATP/GTP-BINDING PROTEIN-RELATED"/>
    <property type="match status" value="1"/>
</dbReference>
<dbReference type="PANTHER" id="PTHR46082:SF11">
    <property type="entry name" value="AAA+ ATPASE DOMAIN-CONTAINING PROTEIN-RELATED"/>
    <property type="match status" value="1"/>
</dbReference>
<dbReference type="EMBL" id="KB644411">
    <property type="protein sequence ID" value="EPS29154.1"/>
    <property type="molecule type" value="Genomic_DNA"/>
</dbReference>
<dbReference type="OrthoDB" id="1577640at2759"/>
<dbReference type="HOGENOM" id="CLU_000288_34_12_1"/>
<keyword evidence="2" id="KW-1185">Reference proteome</keyword>
<dbReference type="eggNOG" id="KOG4177">
    <property type="taxonomic scope" value="Eukaryota"/>
</dbReference>
<dbReference type="SUPFAM" id="SSF53167">
    <property type="entry name" value="Purine and uridine phosphorylases"/>
    <property type="match status" value="1"/>
</dbReference>
<accession>S7ZFV1</accession>
<dbReference type="PhylomeDB" id="S7ZFV1"/>
<dbReference type="GO" id="GO:0009116">
    <property type="term" value="P:nucleoside metabolic process"/>
    <property type="evidence" value="ECO:0007669"/>
    <property type="project" value="InterPro"/>
</dbReference>
<dbReference type="Gene3D" id="3.40.50.1580">
    <property type="entry name" value="Nucleoside phosphorylase domain"/>
    <property type="match status" value="1"/>
</dbReference>
<proteinExistence type="predicted"/>
<sequence>MPLKSLSRGAYRVGWICPLEVEQLAAMEMLDEEHEWLPQPSGDTNVYNLGSINNHNVVIAGLPRAGNCSAATVVTHMRMTFPNLKYGLLVGIGGGVPTKTDRGTIRLGHVVVSKPTGVHSGAIQYDHSKAKAGQLERKGSLAPPPTALLNAAREVAVRRQWL</sequence>